<reference evidence="8" key="2">
    <citation type="submission" date="2025-08" db="UniProtKB">
        <authorList>
            <consortium name="RefSeq"/>
        </authorList>
    </citation>
    <scope>IDENTIFICATION</scope>
    <source>
        <tissue evidence="8">Leaf</tissue>
    </source>
</reference>
<gene>
    <name evidence="8" type="primary">LOC115739483</name>
</gene>
<evidence type="ECO:0000256" key="1">
    <source>
        <dbReference type="ARBA" id="ARBA00022723"/>
    </source>
</evidence>
<keyword evidence="1" id="KW-0479">Metal-binding</keyword>
<dbReference type="InterPro" id="IPR011992">
    <property type="entry name" value="EF-hand-dom_pair"/>
</dbReference>
<dbReference type="PANTHER" id="PTHR10891">
    <property type="entry name" value="EF-HAND CALCIUM-BINDING DOMAIN CONTAINING PROTEIN"/>
    <property type="match status" value="1"/>
</dbReference>
<dbReference type="GO" id="GO:0005509">
    <property type="term" value="F:calcium ion binding"/>
    <property type="evidence" value="ECO:0007669"/>
    <property type="project" value="InterPro"/>
</dbReference>
<sequence length="196" mass="21543">MKFDLSVRSGSSTSSSPERDPGTKRESAFGRLRRKLSPRRSADRRPPSADDAGGYDCGKSGELRRVFDFFDENGDGRISPAELRSCVRSLGGDLSSEEAEMAVRASDLDGDGMLGFEEFESLVEGGGEEERRKDLEDAFGMYDMDGSGCITASGLKRMLSRLGETRSVEDCKAMIRAFDLNGDGVLSFDEFRVMMR</sequence>
<dbReference type="PROSITE" id="PS00018">
    <property type="entry name" value="EF_HAND_1"/>
    <property type="match status" value="3"/>
</dbReference>
<dbReference type="InterPro" id="IPR039647">
    <property type="entry name" value="EF_hand_pair_protein_CML-like"/>
</dbReference>
<feature type="domain" description="EF-hand" evidence="6">
    <location>
        <begin position="166"/>
        <end position="196"/>
    </location>
</feature>
<feature type="region of interest" description="Disordered" evidence="5">
    <location>
        <begin position="1"/>
        <end position="57"/>
    </location>
</feature>
<evidence type="ECO:0000256" key="2">
    <source>
        <dbReference type="ARBA" id="ARBA00022737"/>
    </source>
</evidence>
<dbReference type="InterPro" id="IPR018247">
    <property type="entry name" value="EF_Hand_1_Ca_BS"/>
</dbReference>
<dbReference type="SUPFAM" id="SSF47473">
    <property type="entry name" value="EF-hand"/>
    <property type="match status" value="1"/>
</dbReference>
<comment type="function">
    <text evidence="4">Potential calcium sensor that binds calcium in vitro.</text>
</comment>
<dbReference type="FunFam" id="1.10.238.10:FF:000237">
    <property type="entry name" value="Calcium-binding protein CML38"/>
    <property type="match status" value="1"/>
</dbReference>
<protein>
    <submittedName>
        <fullName evidence="8">Calcium-binding protein CML19</fullName>
    </submittedName>
</protein>
<dbReference type="InterPro" id="IPR002048">
    <property type="entry name" value="EF_hand_dom"/>
</dbReference>
<dbReference type="Proteomes" id="UP000827889">
    <property type="component" value="Chromosome 2"/>
</dbReference>
<proteinExistence type="predicted"/>
<keyword evidence="7" id="KW-1185">Reference proteome</keyword>
<dbReference type="AlphaFoldDB" id="A0A8B8P1M9"/>
<dbReference type="SMART" id="SM00054">
    <property type="entry name" value="EFh"/>
    <property type="match status" value="4"/>
</dbReference>
<dbReference type="Gene3D" id="1.10.238.10">
    <property type="entry name" value="EF-hand"/>
    <property type="match status" value="2"/>
</dbReference>
<dbReference type="KEGG" id="rarg:115739483"/>
<name>A0A8B8P1M9_9MYRT</name>
<keyword evidence="3" id="KW-0106">Calcium</keyword>
<feature type="domain" description="EF-hand" evidence="6">
    <location>
        <begin position="130"/>
        <end position="165"/>
    </location>
</feature>
<feature type="compositionally biased region" description="Low complexity" evidence="5">
    <location>
        <begin position="1"/>
        <end position="16"/>
    </location>
</feature>
<dbReference type="CDD" id="cd00051">
    <property type="entry name" value="EFh"/>
    <property type="match status" value="2"/>
</dbReference>
<feature type="compositionally biased region" description="Basic and acidic residues" evidence="5">
    <location>
        <begin position="17"/>
        <end position="28"/>
    </location>
</feature>
<evidence type="ECO:0000256" key="5">
    <source>
        <dbReference type="SAM" id="MobiDB-lite"/>
    </source>
</evidence>
<feature type="domain" description="EF-hand" evidence="6">
    <location>
        <begin position="58"/>
        <end position="93"/>
    </location>
</feature>
<dbReference type="OrthoDB" id="26525at2759"/>
<organism evidence="7 8">
    <name type="scientific">Rhodamnia argentea</name>
    <dbReference type="NCBI Taxonomy" id="178133"/>
    <lineage>
        <taxon>Eukaryota</taxon>
        <taxon>Viridiplantae</taxon>
        <taxon>Streptophyta</taxon>
        <taxon>Embryophyta</taxon>
        <taxon>Tracheophyta</taxon>
        <taxon>Spermatophyta</taxon>
        <taxon>Magnoliopsida</taxon>
        <taxon>eudicotyledons</taxon>
        <taxon>Gunneridae</taxon>
        <taxon>Pentapetalae</taxon>
        <taxon>rosids</taxon>
        <taxon>malvids</taxon>
        <taxon>Myrtales</taxon>
        <taxon>Myrtaceae</taxon>
        <taxon>Myrtoideae</taxon>
        <taxon>Myrteae</taxon>
        <taxon>Australasian group</taxon>
        <taxon>Rhodamnia</taxon>
    </lineage>
</organism>
<evidence type="ECO:0000259" key="6">
    <source>
        <dbReference type="PROSITE" id="PS50222"/>
    </source>
</evidence>
<dbReference type="PROSITE" id="PS50222">
    <property type="entry name" value="EF_HAND_2"/>
    <property type="match status" value="4"/>
</dbReference>
<feature type="domain" description="EF-hand" evidence="6">
    <location>
        <begin position="94"/>
        <end position="129"/>
    </location>
</feature>
<dbReference type="FunFam" id="1.10.238.10:FF:000003">
    <property type="entry name" value="Calmodulin A"/>
    <property type="match status" value="1"/>
</dbReference>
<keyword evidence="2" id="KW-0677">Repeat</keyword>
<evidence type="ECO:0000313" key="8">
    <source>
        <dbReference type="RefSeq" id="XP_030528454.1"/>
    </source>
</evidence>
<dbReference type="RefSeq" id="XP_030528454.1">
    <property type="nucleotide sequence ID" value="XM_030672594.2"/>
</dbReference>
<evidence type="ECO:0000256" key="4">
    <source>
        <dbReference type="ARBA" id="ARBA00057710"/>
    </source>
</evidence>
<reference evidence="7" key="1">
    <citation type="submission" date="2025-05" db="UniProtKB">
        <authorList>
            <consortium name="RefSeq"/>
        </authorList>
    </citation>
    <scope>NUCLEOTIDE SEQUENCE [LARGE SCALE GENOMIC DNA]</scope>
</reference>
<dbReference type="GeneID" id="115739483"/>
<evidence type="ECO:0000313" key="7">
    <source>
        <dbReference type="Proteomes" id="UP000827889"/>
    </source>
</evidence>
<accession>A0A8B8P1M9</accession>
<dbReference type="Pfam" id="PF13499">
    <property type="entry name" value="EF-hand_7"/>
    <property type="match status" value="2"/>
</dbReference>
<evidence type="ECO:0000256" key="3">
    <source>
        <dbReference type="ARBA" id="ARBA00022837"/>
    </source>
</evidence>